<accession>A0A5C6DI03</accession>
<feature type="transmembrane region" description="Helical" evidence="8">
    <location>
        <begin position="118"/>
        <end position="136"/>
    </location>
</feature>
<dbReference type="AlphaFoldDB" id="A0A5C6DI03"/>
<dbReference type="Pfam" id="PF00361">
    <property type="entry name" value="Proton_antipo_M"/>
    <property type="match status" value="1"/>
</dbReference>
<evidence type="ECO:0000256" key="8">
    <source>
        <dbReference type="SAM" id="Phobius"/>
    </source>
</evidence>
<evidence type="ECO:0000256" key="7">
    <source>
        <dbReference type="RuleBase" id="RU000320"/>
    </source>
</evidence>
<feature type="transmembrane region" description="Helical" evidence="8">
    <location>
        <begin position="263"/>
        <end position="282"/>
    </location>
</feature>
<feature type="transmembrane region" description="Helical" evidence="8">
    <location>
        <begin position="441"/>
        <end position="460"/>
    </location>
</feature>
<dbReference type="RefSeq" id="WP_146602573.1">
    <property type="nucleotide sequence ID" value="NZ_SJPY01000011.1"/>
</dbReference>
<keyword evidence="6 8" id="KW-0472">Membrane</keyword>
<feature type="transmembrane region" description="Helical" evidence="8">
    <location>
        <begin position="26"/>
        <end position="44"/>
    </location>
</feature>
<feature type="transmembrane region" description="Helical" evidence="8">
    <location>
        <begin position="229"/>
        <end position="251"/>
    </location>
</feature>
<feature type="transmembrane region" description="Helical" evidence="8">
    <location>
        <begin position="148"/>
        <end position="171"/>
    </location>
</feature>
<protein>
    <submittedName>
        <fullName evidence="10">Na(+)/H(+) antiporter subunit D</fullName>
    </submittedName>
</protein>
<keyword evidence="4 8" id="KW-1133">Transmembrane helix</keyword>
<evidence type="ECO:0000256" key="6">
    <source>
        <dbReference type="ARBA" id="ARBA00023136"/>
    </source>
</evidence>
<dbReference type="GO" id="GO:0005886">
    <property type="term" value="C:plasma membrane"/>
    <property type="evidence" value="ECO:0007669"/>
    <property type="project" value="UniProtKB-SubCell"/>
</dbReference>
<comment type="caution">
    <text evidence="10">The sequence shown here is derived from an EMBL/GenBank/DDBJ whole genome shotgun (WGS) entry which is preliminary data.</text>
</comment>
<evidence type="ECO:0000256" key="1">
    <source>
        <dbReference type="ARBA" id="ARBA00004651"/>
    </source>
</evidence>
<evidence type="ECO:0000313" key="10">
    <source>
        <dbReference type="EMBL" id="TWU34539.1"/>
    </source>
</evidence>
<evidence type="ECO:0000256" key="5">
    <source>
        <dbReference type="ARBA" id="ARBA00023002"/>
    </source>
</evidence>
<evidence type="ECO:0000259" key="9">
    <source>
        <dbReference type="Pfam" id="PF00361"/>
    </source>
</evidence>
<feature type="transmembrane region" description="Helical" evidence="8">
    <location>
        <begin position="64"/>
        <end position="82"/>
    </location>
</feature>
<dbReference type="Proteomes" id="UP000315471">
    <property type="component" value="Unassembled WGS sequence"/>
</dbReference>
<dbReference type="PANTHER" id="PTHR42682:SF5">
    <property type="entry name" value="HYDROGENASE-4 COMPONENT F"/>
    <property type="match status" value="1"/>
</dbReference>
<proteinExistence type="predicted"/>
<feature type="transmembrane region" description="Helical" evidence="8">
    <location>
        <begin position="361"/>
        <end position="380"/>
    </location>
</feature>
<feature type="transmembrane region" description="Helical" evidence="8">
    <location>
        <begin position="191"/>
        <end position="209"/>
    </location>
</feature>
<sequence>MIVLLVLVPLVAAAIAMLVPSNRHRPWILPVTAVCHLALVVWMLPQGEQWAMDRWLAIDPLSRLFVGFISVLFFICALYAPAYLRLRLGRDNRILVACLLVAFGMMSLVTLSHHLGLMWIAMEATTLATAPCVYFNRNPKSLEATWKYLVIGSVGIALALLGSFFLIYAMVQAGSESTLLFDELIEHSHPLSLPWLHAAFVLLLVGYGTKMGLSPMHTWKPDAYGEAPGIVGALLAGGLTSCAFLCVLRFFHIAHIADDDQHSQRLLIFMGLLSMGTAAVFMPRQRDIKRLLAYSSVEHMGMLVFGLGIGGIATGGALLHVIHNGLCKAGLFLAAANIHRAYCSKTTDQVRGVLKRLPWSGWMMMILFFAITGSPLFGPFVSEFQILSGTFDSGNVGRGITFLVLLLIVFFGMGSVLLGFMLGPAEEVEGVGSPQQFRESFLLILPIFIAVGLTVLLGVYTPSFLTAWVDQAVAFLQRIPLD</sequence>
<evidence type="ECO:0000256" key="4">
    <source>
        <dbReference type="ARBA" id="ARBA00022989"/>
    </source>
</evidence>
<reference evidence="10 11" key="1">
    <citation type="submission" date="2019-02" db="EMBL/GenBank/DDBJ databases">
        <title>Deep-cultivation of Planctomycetes and their phenomic and genomic characterization uncovers novel biology.</title>
        <authorList>
            <person name="Wiegand S."/>
            <person name="Jogler M."/>
            <person name="Boedeker C."/>
            <person name="Pinto D."/>
            <person name="Vollmers J."/>
            <person name="Rivas-Marin E."/>
            <person name="Kohn T."/>
            <person name="Peeters S.H."/>
            <person name="Heuer A."/>
            <person name="Rast P."/>
            <person name="Oberbeckmann S."/>
            <person name="Bunk B."/>
            <person name="Jeske O."/>
            <person name="Meyerdierks A."/>
            <person name="Storesund J.E."/>
            <person name="Kallscheuer N."/>
            <person name="Luecker S."/>
            <person name="Lage O.M."/>
            <person name="Pohl T."/>
            <person name="Merkel B.J."/>
            <person name="Hornburger P."/>
            <person name="Mueller R.-W."/>
            <person name="Bruemmer F."/>
            <person name="Labrenz M."/>
            <person name="Spormann A.M."/>
            <person name="Op Den Camp H."/>
            <person name="Overmann J."/>
            <person name="Amann R."/>
            <person name="Jetten M.S.M."/>
            <person name="Mascher T."/>
            <person name="Medema M.H."/>
            <person name="Devos D.P."/>
            <person name="Kaster A.-K."/>
            <person name="Ovreas L."/>
            <person name="Rohde M."/>
            <person name="Galperin M.Y."/>
            <person name="Jogler C."/>
        </authorList>
    </citation>
    <scope>NUCLEOTIDE SEQUENCE [LARGE SCALE GENOMIC DNA]</scope>
    <source>
        <strain evidence="10 11">Q31b</strain>
    </source>
</reference>
<evidence type="ECO:0000256" key="3">
    <source>
        <dbReference type="ARBA" id="ARBA00022692"/>
    </source>
</evidence>
<feature type="transmembrane region" description="Helical" evidence="8">
    <location>
        <begin position="302"/>
        <end position="322"/>
    </location>
</feature>
<keyword evidence="5" id="KW-0560">Oxidoreductase</keyword>
<feature type="domain" description="NADH:quinone oxidoreductase/Mrp antiporter transmembrane" evidence="9">
    <location>
        <begin position="112"/>
        <end position="395"/>
    </location>
</feature>
<organism evidence="10 11">
    <name type="scientific">Novipirellula aureliae</name>
    <dbReference type="NCBI Taxonomy" id="2527966"/>
    <lineage>
        <taxon>Bacteria</taxon>
        <taxon>Pseudomonadati</taxon>
        <taxon>Planctomycetota</taxon>
        <taxon>Planctomycetia</taxon>
        <taxon>Pirellulales</taxon>
        <taxon>Pirellulaceae</taxon>
        <taxon>Novipirellula</taxon>
    </lineage>
</organism>
<dbReference type="InterPro" id="IPR052175">
    <property type="entry name" value="ComplexI-like_HydComp"/>
</dbReference>
<dbReference type="PANTHER" id="PTHR42682">
    <property type="entry name" value="HYDROGENASE-4 COMPONENT F"/>
    <property type="match status" value="1"/>
</dbReference>
<keyword evidence="3 7" id="KW-0812">Transmembrane</keyword>
<feature type="transmembrane region" description="Helical" evidence="8">
    <location>
        <begin position="94"/>
        <end position="111"/>
    </location>
</feature>
<dbReference type="EMBL" id="SJPY01000011">
    <property type="protein sequence ID" value="TWU34539.1"/>
    <property type="molecule type" value="Genomic_DNA"/>
</dbReference>
<comment type="subcellular location">
    <subcellularLocation>
        <location evidence="1">Cell membrane</location>
        <topology evidence="1">Multi-pass membrane protein</topology>
    </subcellularLocation>
    <subcellularLocation>
        <location evidence="7">Membrane</location>
        <topology evidence="7">Multi-pass membrane protein</topology>
    </subcellularLocation>
</comment>
<name>A0A5C6DI03_9BACT</name>
<gene>
    <name evidence="10" type="primary">mrpD_3</name>
    <name evidence="10" type="ORF">Q31b_54930</name>
</gene>
<dbReference type="InterPro" id="IPR001750">
    <property type="entry name" value="ND/Mrp_TM"/>
</dbReference>
<keyword evidence="11" id="KW-1185">Reference proteome</keyword>
<feature type="transmembrane region" description="Helical" evidence="8">
    <location>
        <begin position="400"/>
        <end position="420"/>
    </location>
</feature>
<evidence type="ECO:0000313" key="11">
    <source>
        <dbReference type="Proteomes" id="UP000315471"/>
    </source>
</evidence>
<dbReference type="GO" id="GO:0016491">
    <property type="term" value="F:oxidoreductase activity"/>
    <property type="evidence" value="ECO:0007669"/>
    <property type="project" value="UniProtKB-KW"/>
</dbReference>
<dbReference type="OrthoDB" id="9807568at2"/>
<keyword evidence="2" id="KW-1003">Cell membrane</keyword>
<evidence type="ECO:0000256" key="2">
    <source>
        <dbReference type="ARBA" id="ARBA00022475"/>
    </source>
</evidence>